<feature type="region of interest" description="Disordered" evidence="1">
    <location>
        <begin position="281"/>
        <end position="341"/>
    </location>
</feature>
<feature type="compositionally biased region" description="Basic and acidic residues" evidence="1">
    <location>
        <begin position="1"/>
        <end position="11"/>
    </location>
</feature>
<feature type="region of interest" description="Disordered" evidence="1">
    <location>
        <begin position="1"/>
        <end position="32"/>
    </location>
</feature>
<name>A0A8J7RZW4_9PROT</name>
<dbReference type="PANTHER" id="PTHR37951">
    <property type="entry name" value="CYTOPLASMIC PROTEIN-RELATED"/>
    <property type="match status" value="1"/>
</dbReference>
<dbReference type="Pfam" id="PF06812">
    <property type="entry name" value="ImpA_N"/>
    <property type="match status" value="1"/>
</dbReference>
<protein>
    <submittedName>
        <fullName evidence="3">Type VI secretion system protein TssA</fullName>
    </submittedName>
</protein>
<gene>
    <name evidence="3" type="primary">tssA</name>
    <name evidence="3" type="ORF">KAJ83_12220</name>
</gene>
<dbReference type="NCBIfam" id="TIGR03363">
    <property type="entry name" value="VI_chp_8"/>
    <property type="match status" value="1"/>
</dbReference>
<evidence type="ECO:0000313" key="4">
    <source>
        <dbReference type="Proteomes" id="UP000672602"/>
    </source>
</evidence>
<dbReference type="RefSeq" id="WP_210682355.1">
    <property type="nucleotide sequence ID" value="NZ_JAGMWN010000005.1"/>
</dbReference>
<sequence length="420" mass="46584">MAEPEAEKDQSSDAAVTAARVNTPPRPVAEDGPAEALLAELTGKDGPCGPSLRYDPLFDRIRAARREEADLPQGVWERDIKHAEWATVRDLCTEALATRSKDLHLAFWLAEAWTHLEGFRGFRRGIDLAASLCEDYWEDLHPRIDEDGDLDFRLGPVQWANTQFGRLLQLVPITRPEGDERPYDLHDWHDVLRVENLRQRDKAAAEREARRKPSRGAFEASVSMTDVRFYADLVTVVEASLGEVARLDAVLDTKAGNEAPSLARMRDSLVEIDELARRYLSDKGGELPDPEDEAAEEPGYGSTHDPDAREAAVSAKELTMSENKPTSKMPGSGTPSGGVGGPIESRADAYRRLAEAADYLMRTEPHSPVPYLVRRAVVWGNMSFGELLVELMENGGDHQRVLRLLGLDEMGRPQGAREDG</sequence>
<dbReference type="PANTHER" id="PTHR37951:SF1">
    <property type="entry name" value="TYPE VI SECRETION SYSTEM COMPONENT TSSA1"/>
    <property type="match status" value="1"/>
</dbReference>
<evidence type="ECO:0000256" key="1">
    <source>
        <dbReference type="SAM" id="MobiDB-lite"/>
    </source>
</evidence>
<dbReference type="InterPro" id="IPR017740">
    <property type="entry name" value="TssA-like"/>
</dbReference>
<evidence type="ECO:0000313" key="3">
    <source>
        <dbReference type="EMBL" id="MBP5857777.1"/>
    </source>
</evidence>
<keyword evidence="4" id="KW-1185">Reference proteome</keyword>
<dbReference type="Proteomes" id="UP000672602">
    <property type="component" value="Unassembled WGS sequence"/>
</dbReference>
<organism evidence="3 4">
    <name type="scientific">Marivibrio halodurans</name>
    <dbReference type="NCBI Taxonomy" id="2039722"/>
    <lineage>
        <taxon>Bacteria</taxon>
        <taxon>Pseudomonadati</taxon>
        <taxon>Pseudomonadota</taxon>
        <taxon>Alphaproteobacteria</taxon>
        <taxon>Rhodospirillales</taxon>
        <taxon>Rhodospirillaceae</taxon>
        <taxon>Marivibrio</taxon>
    </lineage>
</organism>
<reference evidence="3" key="1">
    <citation type="submission" date="2021-04" db="EMBL/GenBank/DDBJ databases">
        <authorList>
            <person name="Zhang D.-C."/>
        </authorList>
    </citation>
    <scope>NUCLEOTIDE SEQUENCE</scope>
    <source>
        <strain evidence="3">CGMCC 1.15697</strain>
    </source>
</reference>
<dbReference type="InterPro" id="IPR010657">
    <property type="entry name" value="ImpA_N"/>
</dbReference>
<evidence type="ECO:0000259" key="2">
    <source>
        <dbReference type="Pfam" id="PF06812"/>
    </source>
</evidence>
<feature type="domain" description="ImpA N-terminal" evidence="2">
    <location>
        <begin position="44"/>
        <end position="161"/>
    </location>
</feature>
<proteinExistence type="predicted"/>
<comment type="caution">
    <text evidence="3">The sequence shown here is derived from an EMBL/GenBank/DDBJ whole genome shotgun (WGS) entry which is preliminary data.</text>
</comment>
<dbReference type="EMBL" id="JAGMWN010000005">
    <property type="protein sequence ID" value="MBP5857777.1"/>
    <property type="molecule type" value="Genomic_DNA"/>
</dbReference>
<dbReference type="AlphaFoldDB" id="A0A8J7RZW4"/>
<accession>A0A8J7RZW4</accession>